<reference evidence="2 3" key="1">
    <citation type="journal article" date="2015" name="Nature">
        <title>rRNA introns, odd ribosomes, and small enigmatic genomes across a large radiation of phyla.</title>
        <authorList>
            <person name="Brown C.T."/>
            <person name="Hug L.A."/>
            <person name="Thomas B.C."/>
            <person name="Sharon I."/>
            <person name="Castelle C.J."/>
            <person name="Singh A."/>
            <person name="Wilkins M.J."/>
            <person name="Williams K.H."/>
            <person name="Banfield J.F."/>
        </authorList>
    </citation>
    <scope>NUCLEOTIDE SEQUENCE [LARGE SCALE GENOMIC DNA]</scope>
</reference>
<dbReference type="Proteomes" id="UP000034753">
    <property type="component" value="Unassembled WGS sequence"/>
</dbReference>
<accession>A0A0G0WP58</accession>
<evidence type="ECO:0000313" key="2">
    <source>
        <dbReference type="EMBL" id="KKS13872.1"/>
    </source>
</evidence>
<dbReference type="EMBL" id="LCBN01000014">
    <property type="protein sequence ID" value="KKS13872.1"/>
    <property type="molecule type" value="Genomic_DNA"/>
</dbReference>
<feature type="domain" description="Glycosyltransferase subfamily 4-like N-terminal" evidence="1">
    <location>
        <begin position="38"/>
        <end position="142"/>
    </location>
</feature>
<dbReference type="SUPFAM" id="SSF53756">
    <property type="entry name" value="UDP-Glycosyltransferase/glycogen phosphorylase"/>
    <property type="match status" value="1"/>
</dbReference>
<gene>
    <name evidence="2" type="ORF">UU67_C0014G0006</name>
</gene>
<evidence type="ECO:0000259" key="1">
    <source>
        <dbReference type="Pfam" id="PF13439"/>
    </source>
</evidence>
<protein>
    <recommendedName>
        <fullName evidence="1">Glycosyltransferase subfamily 4-like N-terminal domain-containing protein</fullName>
    </recommendedName>
</protein>
<proteinExistence type="predicted"/>
<dbReference type="AlphaFoldDB" id="A0A0G0WP58"/>
<evidence type="ECO:0000313" key="3">
    <source>
        <dbReference type="Proteomes" id="UP000034753"/>
    </source>
</evidence>
<dbReference type="InterPro" id="IPR028098">
    <property type="entry name" value="Glyco_trans_4-like_N"/>
</dbReference>
<dbReference type="Gene3D" id="3.40.50.2000">
    <property type="entry name" value="Glycogen Phosphorylase B"/>
    <property type="match status" value="2"/>
</dbReference>
<dbReference type="Pfam" id="PF13439">
    <property type="entry name" value="Glyco_transf_4"/>
    <property type="match status" value="1"/>
</dbReference>
<name>A0A0G0WP58_9BACT</name>
<comment type="caution">
    <text evidence="2">The sequence shown here is derived from an EMBL/GenBank/DDBJ whole genome shotgun (WGS) entry which is preliminary data.</text>
</comment>
<sequence>MRILSLPARHPYTSKFHQSGEIVFVNPGTDYFNKIGGYANSEFIKKAHPPNTYDIVHIHFSFDKLGTDELETLLKYFKSISKPIVWTCHSRESLRKRNIGNGILQRMLFSYADTLITPTNGCRKWIIDTYGNSKIITVIPLGYMADPKEVVVNSSFLKLKKKENFIYLVGDMRKNKEINLSISHFLNSGELSDCKLTVITKPIPEGIALDERRREFWKTLHSSWRIHIISQPEVSNEYLTQLFCQQHVCMLPYLWGTHSGQIELAKDCGCWPVISNVGFFKEQGAEIIEFNYSNNLSEFADNLIGALIKARNADLLSPQPANREKEMNEISRAHIQIYRSLLSR</sequence>
<organism evidence="2 3">
    <name type="scientific">Candidatus Daviesbacteria bacterium GW2011_GWB1_41_5</name>
    <dbReference type="NCBI Taxonomy" id="1618429"/>
    <lineage>
        <taxon>Bacteria</taxon>
        <taxon>Candidatus Daviesiibacteriota</taxon>
    </lineage>
</organism>